<proteinExistence type="predicted"/>
<dbReference type="CDD" id="cd19946">
    <property type="entry name" value="GlpA-like_Fer2_BFD-like"/>
    <property type="match status" value="1"/>
</dbReference>
<dbReference type="Pfam" id="PF01266">
    <property type="entry name" value="DAO"/>
    <property type="match status" value="1"/>
</dbReference>
<dbReference type="InterPro" id="IPR036188">
    <property type="entry name" value="FAD/NAD-bd_sf"/>
</dbReference>
<accession>A0A1H9V027</accession>
<feature type="domain" description="BFD-like [2Fe-2S]-binding" evidence="3">
    <location>
        <begin position="399"/>
        <end position="453"/>
    </location>
</feature>
<evidence type="ECO:0000259" key="2">
    <source>
        <dbReference type="Pfam" id="PF01266"/>
    </source>
</evidence>
<feature type="region of interest" description="Disordered" evidence="1">
    <location>
        <begin position="475"/>
        <end position="495"/>
    </location>
</feature>
<dbReference type="Gene3D" id="3.30.9.10">
    <property type="entry name" value="D-Amino Acid Oxidase, subunit A, domain 2"/>
    <property type="match status" value="1"/>
</dbReference>
<dbReference type="InterPro" id="IPR052745">
    <property type="entry name" value="G3P_Oxidase/Oxidoreductase"/>
</dbReference>
<dbReference type="Proteomes" id="UP000199318">
    <property type="component" value="Unassembled WGS sequence"/>
</dbReference>
<keyword evidence="5" id="KW-1185">Reference proteome</keyword>
<comment type="caution">
    <text evidence="4">The sequence shown here is derived from an EMBL/GenBank/DDBJ whole genome shotgun (WGS) entry which is preliminary data.</text>
</comment>
<protein>
    <submittedName>
        <fullName evidence="4">Glycerol-3-phosphate dehydrogenase</fullName>
    </submittedName>
</protein>
<dbReference type="Gene3D" id="1.10.10.1100">
    <property type="entry name" value="BFD-like [2Fe-2S]-binding domain"/>
    <property type="match status" value="1"/>
</dbReference>
<evidence type="ECO:0000256" key="1">
    <source>
        <dbReference type="SAM" id="MobiDB-lite"/>
    </source>
</evidence>
<feature type="domain" description="FAD dependent oxidoreductase" evidence="2">
    <location>
        <begin position="3"/>
        <end position="351"/>
    </location>
</feature>
<dbReference type="Gene3D" id="3.50.50.60">
    <property type="entry name" value="FAD/NAD(P)-binding domain"/>
    <property type="match status" value="1"/>
</dbReference>
<dbReference type="OrthoDB" id="9801699at2"/>
<evidence type="ECO:0000313" key="5">
    <source>
        <dbReference type="Proteomes" id="UP000199318"/>
    </source>
</evidence>
<sequence length="495" mass="53660">MYDVVIIGGGITGTTIARSCARKNLKTVLLEKSNDVANGTTKANSAIVHAGFDCIPGTNKARTNVKGNRMYPALCRELDVPFQQNGSVVLAFTEEDRLHLEHLFAQGEQNGVPSLQILEQTELRRMEPNVTKNAVAALYAPSAGIVGSYELAIACMENAMDNGVELRLNHQVTAVEAKNGGYELVAGDEVIEAKTVVNCAGLYADEIDCLLHGESRYDILPFAGEYNLFDQSTGNFTAATVFQPPSEKGKGVVALPTVEGNYLVGPTSEGPKAKDDLRTTRKGLQELREKGMRAIPDFPFQKVITSFTGLRAKTSGGDFIIEDSEMHPGFISAAAIDSPGLTAAPAIAEEILEKLLAYFPDAGDNLSFTPYRRPVQRFIEAPPLNKQEMLAEDERFGRIICRCEAITEGDIVDMIHRHAGAETLDGVKRRIRAGAGRCQGGFCSPRVMEILARELGREITEIVKDGPDSYVLTGSTKAEQTDFSPELVTADEKGE</sequence>
<evidence type="ECO:0000259" key="3">
    <source>
        <dbReference type="Pfam" id="PF04324"/>
    </source>
</evidence>
<dbReference type="PANTHER" id="PTHR42720:SF1">
    <property type="entry name" value="GLYCEROL 3-PHOSPHATE OXIDASE"/>
    <property type="match status" value="1"/>
</dbReference>
<dbReference type="SUPFAM" id="SSF51905">
    <property type="entry name" value="FAD/NAD(P)-binding domain"/>
    <property type="match status" value="1"/>
</dbReference>
<gene>
    <name evidence="4" type="ORF">SAMN05444126_1175</name>
</gene>
<dbReference type="InterPro" id="IPR007419">
    <property type="entry name" value="BFD-like_2Fe2S-bd_dom"/>
</dbReference>
<dbReference type="STRING" id="1464123.SAMN05444126_1175"/>
<dbReference type="AlphaFoldDB" id="A0A1H9V027"/>
<dbReference type="InterPro" id="IPR041854">
    <property type="entry name" value="BFD-like_2Fe2S-bd_dom_sf"/>
</dbReference>
<reference evidence="5" key="1">
    <citation type="submission" date="2016-10" db="EMBL/GenBank/DDBJ databases">
        <authorList>
            <person name="de Groot N.N."/>
        </authorList>
    </citation>
    <scope>NUCLEOTIDE SEQUENCE [LARGE SCALE GENOMIC DNA]</scope>
    <source>
        <strain evidence="5">10nlg</strain>
    </source>
</reference>
<name>A0A1H9V027_9BACI</name>
<dbReference type="PANTHER" id="PTHR42720">
    <property type="entry name" value="GLYCEROL-3-PHOSPHATE DEHYDROGENASE"/>
    <property type="match status" value="1"/>
</dbReference>
<dbReference type="RefSeq" id="WP_093073338.1">
    <property type="nucleotide sequence ID" value="NZ_FOGV01000017.1"/>
</dbReference>
<organism evidence="4 5">
    <name type="scientific">Salisediminibacterium halotolerans</name>
    <dbReference type="NCBI Taxonomy" id="517425"/>
    <lineage>
        <taxon>Bacteria</taxon>
        <taxon>Bacillati</taxon>
        <taxon>Bacillota</taxon>
        <taxon>Bacilli</taxon>
        <taxon>Bacillales</taxon>
        <taxon>Bacillaceae</taxon>
        <taxon>Salisediminibacterium</taxon>
    </lineage>
</organism>
<dbReference type="Pfam" id="PF04324">
    <property type="entry name" value="Fer2_BFD"/>
    <property type="match status" value="1"/>
</dbReference>
<dbReference type="EMBL" id="FOGV01000017">
    <property type="protein sequence ID" value="SES15026.1"/>
    <property type="molecule type" value="Genomic_DNA"/>
</dbReference>
<dbReference type="InterPro" id="IPR006076">
    <property type="entry name" value="FAD-dep_OxRdtase"/>
</dbReference>
<evidence type="ECO:0000313" key="4">
    <source>
        <dbReference type="EMBL" id="SES15026.1"/>
    </source>
</evidence>